<dbReference type="InterPro" id="IPR055442">
    <property type="entry name" value="Beta-prop_EML-like_2nd"/>
</dbReference>
<keyword evidence="4 12" id="KW-0853">WD repeat</keyword>
<accession>A0AA36JRC9</accession>
<dbReference type="InterPro" id="IPR015943">
    <property type="entry name" value="WD40/YVTN_repeat-like_dom_sf"/>
</dbReference>
<dbReference type="FunFam" id="1.10.287.600:FF:000005">
    <property type="entry name" value="Tubulin alpha chain"/>
    <property type="match status" value="1"/>
</dbReference>
<evidence type="ECO:0000256" key="9">
    <source>
        <dbReference type="ARBA" id="ARBA00023134"/>
    </source>
</evidence>
<evidence type="ECO:0000259" key="14">
    <source>
        <dbReference type="SMART" id="SM00864"/>
    </source>
</evidence>
<evidence type="ECO:0000256" key="12">
    <source>
        <dbReference type="PROSITE-ProRule" id="PRU00221"/>
    </source>
</evidence>
<feature type="repeat" description="RCC1" evidence="13">
    <location>
        <begin position="752"/>
        <end position="792"/>
    </location>
</feature>
<dbReference type="Gene3D" id="1.10.287.600">
    <property type="entry name" value="Helix hairpin bin"/>
    <property type="match status" value="1"/>
</dbReference>
<dbReference type="InterPro" id="IPR017975">
    <property type="entry name" value="Tubulin_CS"/>
</dbReference>
<dbReference type="Pfam" id="PF13540">
    <property type="entry name" value="RCC1_2"/>
    <property type="match status" value="4"/>
</dbReference>
<dbReference type="Pfam" id="PF03953">
    <property type="entry name" value="Tubulin_C"/>
    <property type="match status" value="1"/>
</dbReference>
<dbReference type="InterPro" id="IPR003008">
    <property type="entry name" value="Tubulin_FtsZ_GTPase"/>
</dbReference>
<comment type="catalytic activity">
    <reaction evidence="11">
        <text>GTP + H2O = GDP + phosphate + H(+)</text>
        <dbReference type="Rhea" id="RHEA:19669"/>
        <dbReference type="ChEBI" id="CHEBI:15377"/>
        <dbReference type="ChEBI" id="CHEBI:15378"/>
        <dbReference type="ChEBI" id="CHEBI:37565"/>
        <dbReference type="ChEBI" id="CHEBI:43474"/>
        <dbReference type="ChEBI" id="CHEBI:58189"/>
    </reaction>
    <physiologicalReaction direction="left-to-right" evidence="11">
        <dbReference type="Rhea" id="RHEA:19670"/>
    </physiologicalReaction>
</comment>
<dbReference type="PRINTS" id="PR01161">
    <property type="entry name" value="TUBULIN"/>
</dbReference>
<comment type="function">
    <text evidence="10">Tubulin is the major constituent of microtubules, a cylinder consisting of laterally associated linear protofilaments composed of alpha- and beta-tubulin heterodimers. Microtubules grow by the addition of GTP-tubulin dimers to the microtubule end, where a stabilizing cap forms. Below the cap, tubulin dimers are in GDP-bound state, owing to GTPase activity of alpha-tubulin.</text>
</comment>
<reference evidence="16" key="1">
    <citation type="submission" date="2023-08" db="EMBL/GenBank/DDBJ databases">
        <authorList>
            <person name="Chen Y."/>
            <person name="Shah S."/>
            <person name="Dougan E. K."/>
            <person name="Thang M."/>
            <person name="Chan C."/>
        </authorList>
    </citation>
    <scope>NUCLEOTIDE SEQUENCE</scope>
</reference>
<comment type="similarity">
    <text evidence="1">Belongs to the tubulin family.</text>
</comment>
<dbReference type="AlphaFoldDB" id="A0AA36JRC9"/>
<dbReference type="FunFam" id="3.30.1330.20:FF:000001">
    <property type="entry name" value="Tubulin alpha chain"/>
    <property type="match status" value="1"/>
</dbReference>
<evidence type="ECO:0000256" key="6">
    <source>
        <dbReference type="ARBA" id="ARBA00022737"/>
    </source>
</evidence>
<dbReference type="PROSITE" id="PS00227">
    <property type="entry name" value="TUBULIN"/>
    <property type="match status" value="1"/>
</dbReference>
<comment type="caution">
    <text evidence="16">The sequence shown here is derived from an EMBL/GenBank/DDBJ whole genome shotgun (WGS) entry which is preliminary data.</text>
</comment>
<dbReference type="Pfam" id="PF00091">
    <property type="entry name" value="Tubulin"/>
    <property type="match status" value="1"/>
</dbReference>
<evidence type="ECO:0000256" key="4">
    <source>
        <dbReference type="ARBA" id="ARBA00022574"/>
    </source>
</evidence>
<dbReference type="GO" id="GO:0016787">
    <property type="term" value="F:hydrolase activity"/>
    <property type="evidence" value="ECO:0007669"/>
    <property type="project" value="UniProtKB-KW"/>
</dbReference>
<dbReference type="InterPro" id="IPR001680">
    <property type="entry name" value="WD40_rpt"/>
</dbReference>
<dbReference type="Pfam" id="PF23414">
    <property type="entry name" value="Beta-prop_EML_2"/>
    <property type="match status" value="1"/>
</dbReference>
<dbReference type="PROSITE" id="PS50012">
    <property type="entry name" value="RCC1_3"/>
    <property type="match status" value="1"/>
</dbReference>
<protein>
    <recommendedName>
        <fullName evidence="18">Tubulin alpha chain</fullName>
    </recommendedName>
</protein>
<evidence type="ECO:0000256" key="1">
    <source>
        <dbReference type="ARBA" id="ARBA00009636"/>
    </source>
</evidence>
<dbReference type="PANTHER" id="PTHR11588">
    <property type="entry name" value="TUBULIN"/>
    <property type="match status" value="1"/>
</dbReference>
<dbReference type="InterPro" id="IPR037103">
    <property type="entry name" value="Tubulin/FtsZ-like_C"/>
</dbReference>
<dbReference type="SUPFAM" id="SSF55307">
    <property type="entry name" value="Tubulin C-terminal domain-like"/>
    <property type="match status" value="1"/>
</dbReference>
<dbReference type="EMBL" id="CAUJNA010003784">
    <property type="protein sequence ID" value="CAJ1409749.1"/>
    <property type="molecule type" value="Genomic_DNA"/>
</dbReference>
<dbReference type="SUPFAM" id="SSF52490">
    <property type="entry name" value="Tubulin nucleotide-binding domain-like"/>
    <property type="match status" value="1"/>
</dbReference>
<dbReference type="InterPro" id="IPR008280">
    <property type="entry name" value="Tub_FtsZ_C"/>
</dbReference>
<dbReference type="InterPro" id="IPR023123">
    <property type="entry name" value="Tubulin_C"/>
</dbReference>
<dbReference type="GO" id="GO:0005525">
    <property type="term" value="F:GTP binding"/>
    <property type="evidence" value="ECO:0007669"/>
    <property type="project" value="UniProtKB-KW"/>
</dbReference>
<dbReference type="PROSITE" id="PS50082">
    <property type="entry name" value="WD_REPEATS_2"/>
    <property type="match status" value="1"/>
</dbReference>
<dbReference type="Gene3D" id="3.30.1330.20">
    <property type="entry name" value="Tubulin/FtsZ, C-terminal domain"/>
    <property type="match status" value="1"/>
</dbReference>
<name>A0AA36JRC9_9DINO</name>
<gene>
    <name evidence="16" type="ORF">EVOR1521_LOCUS30770</name>
</gene>
<dbReference type="SUPFAM" id="SSF50978">
    <property type="entry name" value="WD40 repeat-like"/>
    <property type="match status" value="1"/>
</dbReference>
<evidence type="ECO:0000313" key="17">
    <source>
        <dbReference type="Proteomes" id="UP001178507"/>
    </source>
</evidence>
<dbReference type="GO" id="GO:0005200">
    <property type="term" value="F:structural constituent of cytoskeleton"/>
    <property type="evidence" value="ECO:0007669"/>
    <property type="project" value="InterPro"/>
</dbReference>
<keyword evidence="6" id="KW-0677">Repeat</keyword>
<organism evidence="16 17">
    <name type="scientific">Effrenium voratum</name>
    <dbReference type="NCBI Taxonomy" id="2562239"/>
    <lineage>
        <taxon>Eukaryota</taxon>
        <taxon>Sar</taxon>
        <taxon>Alveolata</taxon>
        <taxon>Dinophyceae</taxon>
        <taxon>Suessiales</taxon>
        <taxon>Symbiodiniaceae</taxon>
        <taxon>Effrenium</taxon>
    </lineage>
</organism>
<proteinExistence type="inferred from homology"/>
<dbReference type="InterPro" id="IPR018316">
    <property type="entry name" value="Tubulin/FtsZ_2-layer-sand-dom"/>
</dbReference>
<evidence type="ECO:0000256" key="3">
    <source>
        <dbReference type="ARBA" id="ARBA00022490"/>
    </source>
</evidence>
<dbReference type="GO" id="GO:0007017">
    <property type="term" value="P:microtubule-based process"/>
    <property type="evidence" value="ECO:0007669"/>
    <property type="project" value="InterPro"/>
</dbReference>
<dbReference type="PRINTS" id="PR01162">
    <property type="entry name" value="ALPHATUBULIN"/>
</dbReference>
<keyword evidence="17" id="KW-1185">Reference proteome</keyword>
<dbReference type="Proteomes" id="UP001178507">
    <property type="component" value="Unassembled WGS sequence"/>
</dbReference>
<sequence length="946" mass="103675">MREAICIHIGQGGVQIGNACWELFCLEHGIQPDGQMPSDKTIGGGDDAFNTFFSETGAGKHVPRCVMVDLEPTVVDEVRTGTYRQLFHPEQLISGKEDAANNFARGHYTIGKEIVDLVLDRIRKLADNCTGLQGFCVYNAVGGGTGSGLGCLMLERLSVDYGKKSKISFTVWSCPQVATAVVEPYNTVLCVHSLLEHTDVTIMYDNEALYDICRRNLDIERPTYTNLNRLIAQIISSLTASLRFDGALNVDITEFQTNLVPYPRIHFMLTSFAPVISAEKAYHEQLSVAEITMSVFEPASMMVKCDPRHGKYMACCMMYRGDVVPKDVNAAVATIKTKRTIQFVDWCPTGFKCGINYQPPTVVPGGDLAKVMRACCMISNSTAIAEVFSRIDHKFDLMYSKRAFVHHYVGEGMEEGEFSEAREDLAALEKDYEEVGIETAEGEGEEEGSKRRILRVLQVGHKAEAWALAHHPRLASLCASADQRGVVHFWDLEKRQALVQKTYRSDQPVNCLEFNPEGDLLALGQDGLVTLLEFPSMQSVFRRKVSSGEIRGKAGEPISSLAFSNFADGEQSRYLAAACWDQNIYLLRLQWRTKPGPKHTLETHREIVYRGALTGNSSSPTHVMFTSDAQYLVSNSTDLAILVWKTGTGERLSCLSALRDMSFDCWRNVLGWPVAGARKLDAMSLVKLEVCQTLYLLKEELELLRLLLCHWEAGAASHAALKVLPFLSVQLLPKNPLAVGSAHTCVLSERSGRLRVFGSNSHGQCAVPDDVTSDVVKDVAAGLRHTCAVLSDGSLRCFGDNGAGQCEVPADLGPVLAVAAGLEHTCAVRRDGRLVCFGGNGCGQCLAPALDLPVVGLACGHRHSCAVDVSGRLVCFGDNRRGQCEVPADLGPVTAVCAGRDFTFAVKRSGELVCFGRRKRVQTVPYSPSAWGLDRAEEFDCGSLRR</sequence>
<evidence type="ECO:0000256" key="11">
    <source>
        <dbReference type="ARBA" id="ARBA00049117"/>
    </source>
</evidence>
<evidence type="ECO:0000256" key="8">
    <source>
        <dbReference type="ARBA" id="ARBA00022801"/>
    </source>
</evidence>
<evidence type="ECO:0000256" key="2">
    <source>
        <dbReference type="ARBA" id="ARBA00011747"/>
    </source>
</evidence>
<dbReference type="Gene3D" id="2.130.10.30">
    <property type="entry name" value="Regulator of chromosome condensation 1/beta-lactamase-inhibitor protein II"/>
    <property type="match status" value="1"/>
</dbReference>
<keyword evidence="7" id="KW-0547">Nucleotide-binding</keyword>
<dbReference type="InterPro" id="IPR000408">
    <property type="entry name" value="Reg_chr_condens"/>
</dbReference>
<evidence type="ECO:0000259" key="15">
    <source>
        <dbReference type="SMART" id="SM00865"/>
    </source>
</evidence>
<dbReference type="SMART" id="SM00864">
    <property type="entry name" value="Tubulin"/>
    <property type="match status" value="1"/>
</dbReference>
<dbReference type="GO" id="GO:0005874">
    <property type="term" value="C:microtubule"/>
    <property type="evidence" value="ECO:0007669"/>
    <property type="project" value="UniProtKB-KW"/>
</dbReference>
<dbReference type="SUPFAM" id="SSF50985">
    <property type="entry name" value="RCC1/BLIP-II"/>
    <property type="match status" value="1"/>
</dbReference>
<keyword evidence="8" id="KW-0378">Hydrolase</keyword>
<dbReference type="InterPro" id="IPR002452">
    <property type="entry name" value="Alpha_tubulin"/>
</dbReference>
<feature type="repeat" description="WD" evidence="12">
    <location>
        <begin position="613"/>
        <end position="654"/>
    </location>
</feature>
<dbReference type="InterPro" id="IPR036525">
    <property type="entry name" value="Tubulin/FtsZ_GTPase_sf"/>
</dbReference>
<dbReference type="FunFam" id="3.40.50.1440:FF:000004">
    <property type="entry name" value="Tubulin alpha chain"/>
    <property type="match status" value="1"/>
</dbReference>
<dbReference type="SMART" id="SM00865">
    <property type="entry name" value="Tubulin_C"/>
    <property type="match status" value="1"/>
</dbReference>
<evidence type="ECO:0000256" key="10">
    <source>
        <dbReference type="ARBA" id="ARBA00034296"/>
    </source>
</evidence>
<evidence type="ECO:0000313" key="16">
    <source>
        <dbReference type="EMBL" id="CAJ1409749.1"/>
    </source>
</evidence>
<dbReference type="InterPro" id="IPR036322">
    <property type="entry name" value="WD40_repeat_dom_sf"/>
</dbReference>
<evidence type="ECO:0000256" key="5">
    <source>
        <dbReference type="ARBA" id="ARBA00022701"/>
    </source>
</evidence>
<dbReference type="InterPro" id="IPR009091">
    <property type="entry name" value="RCC1/BLIP-II"/>
</dbReference>
<keyword evidence="5" id="KW-0493">Microtubule</keyword>
<evidence type="ECO:0008006" key="18">
    <source>
        <dbReference type="Google" id="ProtNLM"/>
    </source>
</evidence>
<dbReference type="Gene3D" id="3.40.50.1440">
    <property type="entry name" value="Tubulin/FtsZ, GTPase domain"/>
    <property type="match status" value="1"/>
</dbReference>
<dbReference type="InterPro" id="IPR000217">
    <property type="entry name" value="Tubulin"/>
</dbReference>
<comment type="subunit">
    <text evidence="2">Dimer of alpha and beta chains. A typical microtubule is a hollow water-filled tube with an outer diameter of 25 nm and an inner diameter of 15 nM. Alpha-beta heterodimers associate head-to-tail to form protofilaments running lengthwise along the microtubule wall with the beta-tubulin subunit facing the microtubule plus end conferring a structural polarity. Microtubules usually have 13 protofilaments but different protofilament numbers can be found in some organisms and specialized cells.</text>
</comment>
<dbReference type="Gene3D" id="2.130.10.10">
    <property type="entry name" value="YVTN repeat-like/Quinoprotein amine dehydrogenase"/>
    <property type="match status" value="1"/>
</dbReference>
<dbReference type="SMART" id="SM00320">
    <property type="entry name" value="WD40"/>
    <property type="match status" value="4"/>
</dbReference>
<keyword evidence="9" id="KW-0342">GTP-binding</keyword>
<evidence type="ECO:0000256" key="7">
    <source>
        <dbReference type="ARBA" id="ARBA00022741"/>
    </source>
</evidence>
<feature type="domain" description="Tubulin/FtsZ 2-layer sandwich" evidence="15">
    <location>
        <begin position="248"/>
        <end position="393"/>
    </location>
</feature>
<dbReference type="CDD" id="cd02186">
    <property type="entry name" value="alpha_tubulin"/>
    <property type="match status" value="1"/>
</dbReference>
<keyword evidence="3" id="KW-0963">Cytoplasm</keyword>
<evidence type="ECO:0000256" key="13">
    <source>
        <dbReference type="PROSITE-ProRule" id="PRU00235"/>
    </source>
</evidence>
<feature type="domain" description="Tubulin/FtsZ GTPase" evidence="14">
    <location>
        <begin position="49"/>
        <end position="246"/>
    </location>
</feature>